<dbReference type="GO" id="GO:0005829">
    <property type="term" value="C:cytosol"/>
    <property type="evidence" value="ECO:0007669"/>
    <property type="project" value="TreeGrafter"/>
</dbReference>
<evidence type="ECO:0000313" key="15">
    <source>
        <dbReference type="Proteomes" id="UP000319160"/>
    </source>
</evidence>
<protein>
    <recommendedName>
        <fullName evidence="1">cAMP-dependent protein kinase</fullName>
        <ecNumber evidence="1">2.7.11.11</ecNumber>
    </recommendedName>
</protein>
<keyword evidence="2 10" id="KW-0723">Serine/threonine-protein kinase</keyword>
<name>A0A553IE51_9PEZI</name>
<sequence length="455" mass="51430">MALLRPIFNADMFYQNNVRGSIRVNYAAARHRFMIMAATVASNPGPVPVPVQDPNSVSITAATDTAGGASQQDAHGSEDAGPKVPPQHQRVKLSDFALVRTLGTGTFARVCLVRPAVGSDENKEQVFALKILRKTEVIKLKQIDHVRDERRILSDVAGHPFITRLITTFSDYDSLYMLLDYIPGGELFSYLRRHRRFPEEWAQFYAAEIVLVLEFLHEQQGGVAYRDLKPENLLLDGQGHVKLVDFGFAKRLGSKGDRPVETYTLCGTPEYLAPEVIQNKGHTTAVDWWALGILIYEFLTGYPPFWHQNPIEIYKQIIEKPVLFPQEPPISPNAQHIIRSFCTVDRSRRLGNISGGSQQVKSHPFFHGIDWQALYRRQIRPPIQPNVRHPADAQCFDVYPEDDGKRDPYTESMNSTLLERDGQSILQKTTTVIEGHCVEDMVFSRFSGLDYDGHT</sequence>
<keyword evidence="6 9" id="KW-0067">ATP-binding</keyword>
<dbReference type="SUPFAM" id="SSF56112">
    <property type="entry name" value="Protein kinase-like (PK-like)"/>
    <property type="match status" value="1"/>
</dbReference>
<evidence type="ECO:0000256" key="8">
    <source>
        <dbReference type="ARBA" id="ARBA00047454"/>
    </source>
</evidence>
<dbReference type="AlphaFoldDB" id="A0A553IE51"/>
<dbReference type="GO" id="GO:0004691">
    <property type="term" value="F:cAMP-dependent protein kinase activity"/>
    <property type="evidence" value="ECO:0007669"/>
    <property type="project" value="UniProtKB-EC"/>
</dbReference>
<dbReference type="PROSITE" id="PS00107">
    <property type="entry name" value="PROTEIN_KINASE_ATP"/>
    <property type="match status" value="1"/>
</dbReference>
<evidence type="ECO:0000313" key="14">
    <source>
        <dbReference type="EMBL" id="TRX98481.1"/>
    </source>
</evidence>
<reference evidence="15" key="1">
    <citation type="submission" date="2019-06" db="EMBL/GenBank/DDBJ databases">
        <title>Draft genome sequence of the griseofulvin-producing fungus Xylaria cubensis strain G536.</title>
        <authorList>
            <person name="Mead M.E."/>
            <person name="Raja H.A."/>
            <person name="Steenwyk J.L."/>
            <person name="Knowles S.L."/>
            <person name="Oberlies N.H."/>
            <person name="Rokas A."/>
        </authorList>
    </citation>
    <scope>NUCLEOTIDE SEQUENCE [LARGE SCALE GENOMIC DNA]</scope>
    <source>
        <strain evidence="15">G536</strain>
    </source>
</reference>
<evidence type="ECO:0000256" key="7">
    <source>
        <dbReference type="ARBA" id="ARBA00047292"/>
    </source>
</evidence>
<comment type="catalytic activity">
    <reaction evidence="8">
        <text>L-seryl-[protein] + ATP = O-phospho-L-seryl-[protein] + ADP + H(+)</text>
        <dbReference type="Rhea" id="RHEA:17989"/>
        <dbReference type="Rhea" id="RHEA-COMP:9863"/>
        <dbReference type="Rhea" id="RHEA-COMP:11604"/>
        <dbReference type="ChEBI" id="CHEBI:15378"/>
        <dbReference type="ChEBI" id="CHEBI:29999"/>
        <dbReference type="ChEBI" id="CHEBI:30616"/>
        <dbReference type="ChEBI" id="CHEBI:83421"/>
        <dbReference type="ChEBI" id="CHEBI:456216"/>
        <dbReference type="EC" id="2.7.11.11"/>
    </reaction>
</comment>
<gene>
    <name evidence="14" type="ORF">FHL15_000555</name>
</gene>
<evidence type="ECO:0000256" key="10">
    <source>
        <dbReference type="RuleBase" id="RU000304"/>
    </source>
</evidence>
<organism evidence="14 15">
    <name type="scientific">Xylaria flabelliformis</name>
    <dbReference type="NCBI Taxonomy" id="2512241"/>
    <lineage>
        <taxon>Eukaryota</taxon>
        <taxon>Fungi</taxon>
        <taxon>Dikarya</taxon>
        <taxon>Ascomycota</taxon>
        <taxon>Pezizomycotina</taxon>
        <taxon>Sordariomycetes</taxon>
        <taxon>Xylariomycetidae</taxon>
        <taxon>Xylariales</taxon>
        <taxon>Xylariaceae</taxon>
        <taxon>Xylaria</taxon>
    </lineage>
</organism>
<feature type="domain" description="Protein kinase" evidence="12">
    <location>
        <begin position="96"/>
        <end position="366"/>
    </location>
</feature>
<dbReference type="CDD" id="cd05580">
    <property type="entry name" value="STKc_PKA_like"/>
    <property type="match status" value="1"/>
</dbReference>
<dbReference type="InterPro" id="IPR000961">
    <property type="entry name" value="AGC-kinase_C"/>
</dbReference>
<dbReference type="InterPro" id="IPR008271">
    <property type="entry name" value="Ser/Thr_kinase_AS"/>
</dbReference>
<comment type="catalytic activity">
    <reaction evidence="7">
        <text>L-threonyl-[protein] + ATP = O-phospho-L-threonyl-[protein] + ADP + H(+)</text>
        <dbReference type="Rhea" id="RHEA:46608"/>
        <dbReference type="Rhea" id="RHEA-COMP:11060"/>
        <dbReference type="Rhea" id="RHEA-COMP:11605"/>
        <dbReference type="ChEBI" id="CHEBI:15378"/>
        <dbReference type="ChEBI" id="CHEBI:30013"/>
        <dbReference type="ChEBI" id="CHEBI:30616"/>
        <dbReference type="ChEBI" id="CHEBI:61977"/>
        <dbReference type="ChEBI" id="CHEBI:456216"/>
        <dbReference type="EC" id="2.7.11.11"/>
    </reaction>
</comment>
<dbReference type="GO" id="GO:0005952">
    <property type="term" value="C:cAMP-dependent protein kinase complex"/>
    <property type="evidence" value="ECO:0007669"/>
    <property type="project" value="TreeGrafter"/>
</dbReference>
<feature type="region of interest" description="Disordered" evidence="11">
    <location>
        <begin position="64"/>
        <end position="87"/>
    </location>
</feature>
<accession>A0A553IE51</accession>
<comment type="similarity">
    <text evidence="10">Belongs to the protein kinase superfamily.</text>
</comment>
<feature type="binding site" evidence="9">
    <location>
        <position position="130"/>
    </location>
    <ligand>
        <name>ATP</name>
        <dbReference type="ChEBI" id="CHEBI:30616"/>
    </ligand>
</feature>
<dbReference type="EMBL" id="VFLP01000002">
    <property type="protein sequence ID" value="TRX98481.1"/>
    <property type="molecule type" value="Genomic_DNA"/>
</dbReference>
<evidence type="ECO:0000259" key="12">
    <source>
        <dbReference type="PROSITE" id="PS50011"/>
    </source>
</evidence>
<dbReference type="InterPro" id="IPR000719">
    <property type="entry name" value="Prot_kinase_dom"/>
</dbReference>
<evidence type="ECO:0000256" key="2">
    <source>
        <dbReference type="ARBA" id="ARBA00022527"/>
    </source>
</evidence>
<evidence type="ECO:0000256" key="1">
    <source>
        <dbReference type="ARBA" id="ARBA00012444"/>
    </source>
</evidence>
<dbReference type="PANTHER" id="PTHR24353">
    <property type="entry name" value="CYCLIC NUCLEOTIDE-DEPENDENT PROTEIN KINASE"/>
    <property type="match status" value="1"/>
</dbReference>
<dbReference type="SMART" id="SM00133">
    <property type="entry name" value="S_TK_X"/>
    <property type="match status" value="1"/>
</dbReference>
<evidence type="ECO:0000256" key="4">
    <source>
        <dbReference type="ARBA" id="ARBA00022741"/>
    </source>
</evidence>
<dbReference type="InterPro" id="IPR011009">
    <property type="entry name" value="Kinase-like_dom_sf"/>
</dbReference>
<dbReference type="GO" id="GO:0005524">
    <property type="term" value="F:ATP binding"/>
    <property type="evidence" value="ECO:0007669"/>
    <property type="project" value="UniProtKB-UniRule"/>
</dbReference>
<feature type="domain" description="AGC-kinase C-terminal" evidence="13">
    <location>
        <begin position="367"/>
        <end position="455"/>
    </location>
</feature>
<dbReference type="PANTHER" id="PTHR24353:SF37">
    <property type="entry name" value="CAMP-DEPENDENT PROTEIN KINASE CATALYTIC SUBUNIT PRKX"/>
    <property type="match status" value="1"/>
</dbReference>
<evidence type="ECO:0000256" key="5">
    <source>
        <dbReference type="ARBA" id="ARBA00022777"/>
    </source>
</evidence>
<feature type="compositionally biased region" description="Polar residues" evidence="11">
    <location>
        <begin position="64"/>
        <end position="74"/>
    </location>
</feature>
<keyword evidence="5" id="KW-0418">Kinase</keyword>
<dbReference type="Gene3D" id="3.30.200.20">
    <property type="entry name" value="Phosphorylase Kinase, domain 1"/>
    <property type="match status" value="1"/>
</dbReference>
<dbReference type="Pfam" id="PF00069">
    <property type="entry name" value="Pkinase"/>
    <property type="match status" value="1"/>
</dbReference>
<evidence type="ECO:0000256" key="6">
    <source>
        <dbReference type="ARBA" id="ARBA00022840"/>
    </source>
</evidence>
<dbReference type="EC" id="2.7.11.11" evidence="1"/>
<dbReference type="PROSITE" id="PS50011">
    <property type="entry name" value="PROTEIN_KINASE_DOM"/>
    <property type="match status" value="1"/>
</dbReference>
<keyword evidence="4 9" id="KW-0547">Nucleotide-binding</keyword>
<dbReference type="SMART" id="SM00220">
    <property type="entry name" value="S_TKc"/>
    <property type="match status" value="1"/>
</dbReference>
<dbReference type="InterPro" id="IPR017441">
    <property type="entry name" value="Protein_kinase_ATP_BS"/>
</dbReference>
<evidence type="ECO:0000256" key="9">
    <source>
        <dbReference type="PROSITE-ProRule" id="PRU10141"/>
    </source>
</evidence>
<dbReference type="PROSITE" id="PS51285">
    <property type="entry name" value="AGC_KINASE_CTER"/>
    <property type="match status" value="1"/>
</dbReference>
<dbReference type="Proteomes" id="UP000319160">
    <property type="component" value="Unassembled WGS sequence"/>
</dbReference>
<evidence type="ECO:0000259" key="13">
    <source>
        <dbReference type="PROSITE" id="PS51285"/>
    </source>
</evidence>
<proteinExistence type="inferred from homology"/>
<dbReference type="Gene3D" id="1.10.510.10">
    <property type="entry name" value="Transferase(Phosphotransferase) domain 1"/>
    <property type="match status" value="1"/>
</dbReference>
<dbReference type="OrthoDB" id="63267at2759"/>
<dbReference type="STRING" id="2512241.A0A553IE51"/>
<dbReference type="FunFam" id="1.10.510.10:FF:000005">
    <property type="entry name" value="cAMP-dependent protein kinase catalytic subunit alpha"/>
    <property type="match status" value="1"/>
</dbReference>
<evidence type="ECO:0000256" key="11">
    <source>
        <dbReference type="SAM" id="MobiDB-lite"/>
    </source>
</evidence>
<dbReference type="PROSITE" id="PS00108">
    <property type="entry name" value="PROTEIN_KINASE_ST"/>
    <property type="match status" value="1"/>
</dbReference>
<keyword evidence="15" id="KW-1185">Reference proteome</keyword>
<comment type="caution">
    <text evidence="14">The sequence shown here is derived from an EMBL/GenBank/DDBJ whole genome shotgun (WGS) entry which is preliminary data.</text>
</comment>
<evidence type="ECO:0000256" key="3">
    <source>
        <dbReference type="ARBA" id="ARBA00022679"/>
    </source>
</evidence>
<keyword evidence="3" id="KW-0808">Transferase</keyword>